<name>A0A1T3NS22_9ACTN</name>
<dbReference type="RefSeq" id="WP_078973862.1">
    <property type="nucleotide sequence ID" value="NZ_MWQN01000001.1"/>
</dbReference>
<dbReference type="OrthoDB" id="8420726at2"/>
<protein>
    <recommendedName>
        <fullName evidence="1">DUF6875 domain-containing protein</fullName>
    </recommendedName>
</protein>
<reference evidence="2 3" key="1">
    <citation type="submission" date="2017-03" db="EMBL/GenBank/DDBJ databases">
        <title>Draft genome sequence of Streptomyces scabrisporus NF3, endophyte isolated from Amphipterygium adstringens.</title>
        <authorList>
            <person name="Vazquez M."/>
            <person name="Ceapa C.D."/>
            <person name="Rodriguez Luna D."/>
            <person name="Sanchez Esquivel S."/>
        </authorList>
    </citation>
    <scope>NUCLEOTIDE SEQUENCE [LARGE SCALE GENOMIC DNA]</scope>
    <source>
        <strain evidence="2 3">NF3</strain>
    </source>
</reference>
<dbReference type="InterPro" id="IPR049240">
    <property type="entry name" value="DUF6875"/>
</dbReference>
<evidence type="ECO:0000313" key="3">
    <source>
        <dbReference type="Proteomes" id="UP000190037"/>
    </source>
</evidence>
<comment type="caution">
    <text evidence="2">The sequence shown here is derived from an EMBL/GenBank/DDBJ whole genome shotgun (WGS) entry which is preliminary data.</text>
</comment>
<evidence type="ECO:0000313" key="2">
    <source>
        <dbReference type="EMBL" id="OPC79598.1"/>
    </source>
</evidence>
<evidence type="ECO:0000259" key="1">
    <source>
        <dbReference type="Pfam" id="PF21780"/>
    </source>
</evidence>
<dbReference type="STRING" id="159449.B4N89_00325"/>
<dbReference type="Proteomes" id="UP000190037">
    <property type="component" value="Unassembled WGS sequence"/>
</dbReference>
<dbReference type="AlphaFoldDB" id="A0A1T3NS22"/>
<dbReference type="Pfam" id="PF21780">
    <property type="entry name" value="DUF6875"/>
    <property type="match status" value="1"/>
</dbReference>
<dbReference type="EMBL" id="MWQN01000001">
    <property type="protein sequence ID" value="OPC79598.1"/>
    <property type="molecule type" value="Genomic_DNA"/>
</dbReference>
<keyword evidence="3" id="KW-1185">Reference proteome</keyword>
<organism evidence="2 3">
    <name type="scientific">Embleya scabrispora</name>
    <dbReference type="NCBI Taxonomy" id="159449"/>
    <lineage>
        <taxon>Bacteria</taxon>
        <taxon>Bacillati</taxon>
        <taxon>Actinomycetota</taxon>
        <taxon>Actinomycetes</taxon>
        <taxon>Kitasatosporales</taxon>
        <taxon>Streptomycetaceae</taxon>
        <taxon>Embleya</taxon>
    </lineage>
</organism>
<feature type="domain" description="DUF6875" evidence="1">
    <location>
        <begin position="15"/>
        <end position="188"/>
    </location>
</feature>
<sequence length="221" mass="25429">MRKYPFVTLDAEHDRELHTWLGDYIAQPHPELGRDGPVCPFVEPSLRADSLIAVGHRWEGPPHLPRMVRMIEDATRMFRSIDWKARNPQLHALVVLVTDLPEEGWWLIDEGHRATKDRAVAEGLMLGQFHPDCRAPAARNPLFPVNRAPWPMIAIRNMAFHDILFLHDHPGWFSNYRERYARYYDSGARIDPRFAGLYASAVRAADEHAVPVLSGRADRSR</sequence>
<accession>A0A1T3NS22</accession>
<gene>
    <name evidence="2" type="ORF">B4N89_00325</name>
</gene>
<proteinExistence type="predicted"/>